<feature type="domain" description="Helix-turn-helix" evidence="1">
    <location>
        <begin position="126"/>
        <end position="178"/>
    </location>
</feature>
<evidence type="ECO:0000259" key="1">
    <source>
        <dbReference type="Pfam" id="PF26215"/>
    </source>
</evidence>
<dbReference type="PANTHER" id="PTHR21301:SF10">
    <property type="entry name" value="REVERSE TRANSCRIPTASE DOMAIN-CONTAINING PROTEIN"/>
    <property type="match status" value="1"/>
</dbReference>
<organism evidence="2 3">
    <name type="scientific">Pinctada imbricata</name>
    <name type="common">Atlantic pearl-oyster</name>
    <name type="synonym">Pinctada martensii</name>
    <dbReference type="NCBI Taxonomy" id="66713"/>
    <lineage>
        <taxon>Eukaryota</taxon>
        <taxon>Metazoa</taxon>
        <taxon>Spiralia</taxon>
        <taxon>Lophotrochozoa</taxon>
        <taxon>Mollusca</taxon>
        <taxon>Bivalvia</taxon>
        <taxon>Autobranchia</taxon>
        <taxon>Pteriomorphia</taxon>
        <taxon>Pterioida</taxon>
        <taxon>Pterioidea</taxon>
        <taxon>Pteriidae</taxon>
        <taxon>Pinctada</taxon>
    </lineage>
</organism>
<evidence type="ECO:0000313" key="2">
    <source>
        <dbReference type="EMBL" id="KAK3105141.1"/>
    </source>
</evidence>
<dbReference type="Pfam" id="PF26215">
    <property type="entry name" value="HTH_animal"/>
    <property type="match status" value="1"/>
</dbReference>
<gene>
    <name evidence="2" type="ORF">FSP39_018086</name>
</gene>
<comment type="caution">
    <text evidence="2">The sequence shown here is derived from an EMBL/GenBank/DDBJ whole genome shotgun (WGS) entry which is preliminary data.</text>
</comment>
<keyword evidence="3" id="KW-1185">Reference proteome</keyword>
<proteinExistence type="predicted"/>
<dbReference type="Proteomes" id="UP001186944">
    <property type="component" value="Unassembled WGS sequence"/>
</dbReference>
<evidence type="ECO:0000313" key="3">
    <source>
        <dbReference type="Proteomes" id="UP001186944"/>
    </source>
</evidence>
<dbReference type="CDD" id="cd10442">
    <property type="entry name" value="GIY-YIG_PLEs"/>
    <property type="match status" value="1"/>
</dbReference>
<dbReference type="PANTHER" id="PTHR21301">
    <property type="entry name" value="REVERSE TRANSCRIPTASE"/>
    <property type="match status" value="1"/>
</dbReference>
<accession>A0AA89C8A1</accession>
<dbReference type="InterPro" id="IPR058912">
    <property type="entry name" value="HTH_animal"/>
</dbReference>
<sequence>MDIVLDSNIFTFNDKTYVQKIGTAIGSKLGMTYACTYMGEWEKELFSKSEKLPFSYYRYIDDIWGIWTHGEDTLKEFVKTANNIHPNIQLELRYSTENIEFLDVKITTEKGYLKTDLYTKDTDGHLYLHKSSNHPRKTKDAIPYGLGRRLRRICSSETDYKKRRNELKQQLARRGYKNYELEGQLTKTDKLDRRNLLKYKSKKKNDRVPLVITYSDGLPNIHSIVKQRLTTLHKSERMREIFPIPPIIAFRRDKNIQDILVHKKHNNMFYKSSNGSEPCGKKCAICNYVMLTTSFFGTDGEEYKMKGNLNCKTQNLIYSLRYKNCDKTVYVGQTGRTLYERMMVTISNVRNKKCNLITEHFNKNGHTLRDFQIVGIEQTFGGEISRLTKESFWIKKLKTLLPEGLNRQIDLV</sequence>
<dbReference type="AlphaFoldDB" id="A0AA89C8A1"/>
<name>A0AA89C8A1_PINIB</name>
<protein>
    <recommendedName>
        <fullName evidence="1">Helix-turn-helix domain-containing protein</fullName>
    </recommendedName>
</protein>
<dbReference type="EMBL" id="VSWD01000004">
    <property type="protein sequence ID" value="KAK3105141.1"/>
    <property type="molecule type" value="Genomic_DNA"/>
</dbReference>
<reference evidence="2" key="1">
    <citation type="submission" date="2019-08" db="EMBL/GenBank/DDBJ databases">
        <title>The improved chromosome-level genome for the pearl oyster Pinctada fucata martensii using PacBio sequencing and Hi-C.</title>
        <authorList>
            <person name="Zheng Z."/>
        </authorList>
    </citation>
    <scope>NUCLEOTIDE SEQUENCE</scope>
    <source>
        <strain evidence="2">ZZ-2019</strain>
        <tissue evidence="2">Adductor muscle</tissue>
    </source>
</reference>